<keyword evidence="2" id="KW-0472">Membrane</keyword>
<evidence type="ECO:0000256" key="2">
    <source>
        <dbReference type="SAM" id="Phobius"/>
    </source>
</evidence>
<evidence type="ECO:0000256" key="1">
    <source>
        <dbReference type="SAM" id="MobiDB-lite"/>
    </source>
</evidence>
<name>A0A518J1E0_9BACT</name>
<sequence length="178" mass="19584">MGINMARKSRNGRRHNRSKRNGKRQRKRSESPASWKWHILVILLALLGFGAFIMSEFEPIDQLCMAGFSFLCAGLGLLMIGSFTACGEGLPQLIEGSRFEKAFESLARFVIQRARSPLFRLVAKPLSTVFTLALLIVAIPTGVIVAIARPKQTWPSIVYIGGTVLSFLVGILILIIAA</sequence>
<feature type="compositionally biased region" description="Basic residues" evidence="1">
    <location>
        <begin position="7"/>
        <end position="27"/>
    </location>
</feature>
<reference evidence="3 4" key="1">
    <citation type="submission" date="2019-02" db="EMBL/GenBank/DDBJ databases">
        <title>Deep-cultivation of Planctomycetes and their phenomic and genomic characterization uncovers novel biology.</title>
        <authorList>
            <person name="Wiegand S."/>
            <person name="Jogler M."/>
            <person name="Boedeker C."/>
            <person name="Pinto D."/>
            <person name="Vollmers J."/>
            <person name="Rivas-Marin E."/>
            <person name="Kohn T."/>
            <person name="Peeters S.H."/>
            <person name="Heuer A."/>
            <person name="Rast P."/>
            <person name="Oberbeckmann S."/>
            <person name="Bunk B."/>
            <person name="Jeske O."/>
            <person name="Meyerdierks A."/>
            <person name="Storesund J.E."/>
            <person name="Kallscheuer N."/>
            <person name="Luecker S."/>
            <person name="Lage O.M."/>
            <person name="Pohl T."/>
            <person name="Merkel B.J."/>
            <person name="Hornburger P."/>
            <person name="Mueller R.-W."/>
            <person name="Bruemmer F."/>
            <person name="Labrenz M."/>
            <person name="Spormann A.M."/>
            <person name="Op den Camp H."/>
            <person name="Overmann J."/>
            <person name="Amann R."/>
            <person name="Jetten M.S.M."/>
            <person name="Mascher T."/>
            <person name="Medema M.H."/>
            <person name="Devos D.P."/>
            <person name="Kaster A.-K."/>
            <person name="Ovreas L."/>
            <person name="Rohde M."/>
            <person name="Galperin M.Y."/>
            <person name="Jogler C."/>
        </authorList>
    </citation>
    <scope>NUCLEOTIDE SEQUENCE [LARGE SCALE GENOMIC DNA]</scope>
    <source>
        <strain evidence="3 4">Mal33</strain>
    </source>
</reference>
<gene>
    <name evidence="3" type="ORF">Mal33_51840</name>
</gene>
<dbReference type="EMBL" id="CP036318">
    <property type="protein sequence ID" value="QDV59156.1"/>
    <property type="molecule type" value="Genomic_DNA"/>
</dbReference>
<feature type="region of interest" description="Disordered" evidence="1">
    <location>
        <begin position="1"/>
        <end position="30"/>
    </location>
</feature>
<keyword evidence="4" id="KW-1185">Reference proteome</keyword>
<dbReference type="Proteomes" id="UP000316770">
    <property type="component" value="Chromosome"/>
</dbReference>
<evidence type="ECO:0000313" key="4">
    <source>
        <dbReference type="Proteomes" id="UP000316770"/>
    </source>
</evidence>
<accession>A0A518J1E0</accession>
<feature type="transmembrane region" description="Helical" evidence="2">
    <location>
        <begin position="65"/>
        <end position="86"/>
    </location>
</feature>
<organism evidence="3 4">
    <name type="scientific">Rosistilla oblonga</name>
    <dbReference type="NCBI Taxonomy" id="2527990"/>
    <lineage>
        <taxon>Bacteria</taxon>
        <taxon>Pseudomonadati</taxon>
        <taxon>Planctomycetota</taxon>
        <taxon>Planctomycetia</taxon>
        <taxon>Pirellulales</taxon>
        <taxon>Pirellulaceae</taxon>
        <taxon>Rosistilla</taxon>
    </lineage>
</organism>
<evidence type="ECO:0000313" key="3">
    <source>
        <dbReference type="EMBL" id="QDV59156.1"/>
    </source>
</evidence>
<keyword evidence="2" id="KW-1133">Transmembrane helix</keyword>
<keyword evidence="2" id="KW-0812">Transmembrane</keyword>
<proteinExistence type="predicted"/>
<feature type="transmembrane region" description="Helical" evidence="2">
    <location>
        <begin position="125"/>
        <end position="148"/>
    </location>
</feature>
<feature type="transmembrane region" description="Helical" evidence="2">
    <location>
        <begin position="154"/>
        <end position="177"/>
    </location>
</feature>
<protein>
    <submittedName>
        <fullName evidence="3">Uncharacterized protein</fullName>
    </submittedName>
</protein>
<dbReference type="AlphaFoldDB" id="A0A518J1E0"/>